<name>A0ABT9D5K5_9CELL</name>
<reference evidence="1 2" key="1">
    <citation type="submission" date="2023-07" db="EMBL/GenBank/DDBJ databases">
        <title>Description of novel actinomycetes strains, isolated from tidal flat sediment.</title>
        <authorList>
            <person name="Lu C."/>
        </authorList>
    </citation>
    <scope>NUCLEOTIDE SEQUENCE [LARGE SCALE GENOMIC DNA]</scope>
    <source>
        <strain evidence="1 2">SYSU T00b441</strain>
    </source>
</reference>
<proteinExistence type="predicted"/>
<comment type="caution">
    <text evidence="1">The sequence shown here is derived from an EMBL/GenBank/DDBJ whole genome shotgun (WGS) entry which is preliminary data.</text>
</comment>
<keyword evidence="2" id="KW-1185">Reference proteome</keyword>
<dbReference type="Proteomes" id="UP001232536">
    <property type="component" value="Unassembled WGS sequence"/>
</dbReference>
<dbReference type="RefSeq" id="WP_304599759.1">
    <property type="nucleotide sequence ID" value="NZ_JAUQYP010000001.1"/>
</dbReference>
<dbReference type="Pfam" id="PF11209">
    <property type="entry name" value="LmeA"/>
    <property type="match status" value="1"/>
</dbReference>
<organism evidence="1 2">
    <name type="scientific">Actinotalea lenta</name>
    <dbReference type="NCBI Taxonomy" id="3064654"/>
    <lineage>
        <taxon>Bacteria</taxon>
        <taxon>Bacillati</taxon>
        <taxon>Actinomycetota</taxon>
        <taxon>Actinomycetes</taxon>
        <taxon>Micrococcales</taxon>
        <taxon>Cellulomonadaceae</taxon>
        <taxon>Actinotalea</taxon>
    </lineage>
</organism>
<dbReference type="EMBL" id="JAUQYP010000001">
    <property type="protein sequence ID" value="MDO8106066.1"/>
    <property type="molecule type" value="Genomic_DNA"/>
</dbReference>
<sequence>MLRRVLVLVLVLVLLGAAAAAGDLVLRHRTEAIIENELVAIGMQNPRVSVGGPVVTPQVLRGRFDTLTVTADALLADGVELDRLHATLTDVTAGDHPRAGALSGTAEMTPAAMTAALGQELDISIEGGALVATLRAAPLSATVVPHLRGDRVDLEVTQLTLAGVSVAPADLPLGLGDAFENMSVPISGLPDGVVLDAVHVGPQALELSFKGTDVPLEKP</sequence>
<dbReference type="InterPro" id="IPR021373">
    <property type="entry name" value="DUF2993"/>
</dbReference>
<protein>
    <submittedName>
        <fullName evidence="1">DUF2993 domain-containing protein</fullName>
    </submittedName>
</protein>
<evidence type="ECO:0000313" key="1">
    <source>
        <dbReference type="EMBL" id="MDO8106066.1"/>
    </source>
</evidence>
<evidence type="ECO:0000313" key="2">
    <source>
        <dbReference type="Proteomes" id="UP001232536"/>
    </source>
</evidence>
<accession>A0ABT9D5K5</accession>
<gene>
    <name evidence="1" type="ORF">Q6348_02515</name>
</gene>